<organism evidence="1">
    <name type="scientific">Arundo donax</name>
    <name type="common">Giant reed</name>
    <name type="synonym">Donax arundinaceus</name>
    <dbReference type="NCBI Taxonomy" id="35708"/>
    <lineage>
        <taxon>Eukaryota</taxon>
        <taxon>Viridiplantae</taxon>
        <taxon>Streptophyta</taxon>
        <taxon>Embryophyta</taxon>
        <taxon>Tracheophyta</taxon>
        <taxon>Spermatophyta</taxon>
        <taxon>Magnoliopsida</taxon>
        <taxon>Liliopsida</taxon>
        <taxon>Poales</taxon>
        <taxon>Poaceae</taxon>
        <taxon>PACMAD clade</taxon>
        <taxon>Arundinoideae</taxon>
        <taxon>Arundineae</taxon>
        <taxon>Arundo</taxon>
    </lineage>
</organism>
<name>A0A0A8Z1B4_ARUDO</name>
<evidence type="ECO:0000313" key="1">
    <source>
        <dbReference type="EMBL" id="JAD32586.1"/>
    </source>
</evidence>
<reference evidence="1" key="1">
    <citation type="submission" date="2014-09" db="EMBL/GenBank/DDBJ databases">
        <authorList>
            <person name="Magalhaes I.L.F."/>
            <person name="Oliveira U."/>
            <person name="Santos F.R."/>
            <person name="Vidigal T.H.D.A."/>
            <person name="Brescovit A.D."/>
            <person name="Santos A.J."/>
        </authorList>
    </citation>
    <scope>NUCLEOTIDE SEQUENCE</scope>
    <source>
        <tissue evidence="1">Shoot tissue taken approximately 20 cm above the soil surface</tissue>
    </source>
</reference>
<accession>A0A0A8Z1B4</accession>
<reference evidence="1" key="2">
    <citation type="journal article" date="2015" name="Data Brief">
        <title>Shoot transcriptome of the giant reed, Arundo donax.</title>
        <authorList>
            <person name="Barrero R.A."/>
            <person name="Guerrero F.D."/>
            <person name="Moolhuijzen P."/>
            <person name="Goolsby J.A."/>
            <person name="Tidwell J."/>
            <person name="Bellgard S.E."/>
            <person name="Bellgard M.I."/>
        </authorList>
    </citation>
    <scope>NUCLEOTIDE SEQUENCE</scope>
    <source>
        <tissue evidence="1">Shoot tissue taken approximately 20 cm above the soil surface</tissue>
    </source>
</reference>
<proteinExistence type="predicted"/>
<dbReference type="AlphaFoldDB" id="A0A0A8Z1B4"/>
<dbReference type="EMBL" id="GBRH01265309">
    <property type="protein sequence ID" value="JAD32586.1"/>
    <property type="molecule type" value="Transcribed_RNA"/>
</dbReference>
<protein>
    <submittedName>
        <fullName evidence="1">Uncharacterized protein</fullName>
    </submittedName>
</protein>
<sequence>MGHLLCYEMLAGPHDSLGYQTCFLHKSKKKRYSHYMTSSAVEHLESLNYHATKICTDIILLDLDECSCWHQ</sequence>